<name>A0A419T9J0_9FIRM</name>
<proteinExistence type="predicted"/>
<accession>A0A419T9J0</accession>
<keyword evidence="1" id="KW-0689">Ribosomal protein</keyword>
<comment type="caution">
    <text evidence="3">The sequence shown here is derived from an EMBL/GenBank/DDBJ whole genome shotgun (WGS) entry which is preliminary data.</text>
</comment>
<keyword evidence="2" id="KW-0687">Ribonucleoprotein</keyword>
<dbReference type="RefSeq" id="WP_120167088.1">
    <property type="nucleotide sequence ID" value="NZ_MCIB01000002.1"/>
</dbReference>
<dbReference type="GO" id="GO:0005840">
    <property type="term" value="C:ribosome"/>
    <property type="evidence" value="ECO:0007669"/>
    <property type="project" value="UniProtKB-KW"/>
</dbReference>
<dbReference type="Proteomes" id="UP000284177">
    <property type="component" value="Unassembled WGS sequence"/>
</dbReference>
<reference evidence="3 4" key="1">
    <citation type="submission" date="2016-08" db="EMBL/GenBank/DDBJ databases">
        <title>Novel Firmicutes and Novel Genomes.</title>
        <authorList>
            <person name="Poppleton D.I."/>
            <person name="Gribaldo S."/>
        </authorList>
    </citation>
    <scope>NUCLEOTIDE SEQUENCE [LARGE SCALE GENOMIC DNA]</scope>
    <source>
        <strain evidence="3 4">CTT3</strain>
    </source>
</reference>
<dbReference type="InterPro" id="IPR041985">
    <property type="entry name" value="Ribosomal_eL14_KOW"/>
</dbReference>
<dbReference type="Gene3D" id="2.30.30.30">
    <property type="match status" value="1"/>
</dbReference>
<keyword evidence="4" id="KW-1185">Reference proteome</keyword>
<dbReference type="EMBL" id="MCIB01000002">
    <property type="protein sequence ID" value="RKD34135.1"/>
    <property type="molecule type" value="Genomic_DNA"/>
</dbReference>
<dbReference type="InterPro" id="IPR014722">
    <property type="entry name" value="Rib_uL2_dom2"/>
</dbReference>
<protein>
    <recommendedName>
        <fullName evidence="5">50S ribosomal protein L14</fullName>
    </recommendedName>
</protein>
<sequence length="93" mass="10971">METTSDLEVGQVVKSKAGRDKGKVFVIYKILDEKYLLLIDGDMRKLKKPKKKKVKHVMIYNDIIEPLKEKIEKGEKFDNAYVRKQLEPYKNKE</sequence>
<dbReference type="OrthoDB" id="1683515at2"/>
<dbReference type="InterPro" id="IPR008991">
    <property type="entry name" value="Translation_prot_SH3-like_sf"/>
</dbReference>
<dbReference type="SUPFAM" id="SSF50104">
    <property type="entry name" value="Translation proteins SH3-like domain"/>
    <property type="match status" value="1"/>
</dbReference>
<dbReference type="AlphaFoldDB" id="A0A419T9J0"/>
<evidence type="ECO:0000313" key="4">
    <source>
        <dbReference type="Proteomes" id="UP000284177"/>
    </source>
</evidence>
<dbReference type="CDD" id="cd06088">
    <property type="entry name" value="KOW_RPL14"/>
    <property type="match status" value="1"/>
</dbReference>
<organism evidence="3 4">
    <name type="scientific">Thermohalobacter berrensis</name>
    <dbReference type="NCBI Taxonomy" id="99594"/>
    <lineage>
        <taxon>Bacteria</taxon>
        <taxon>Bacillati</taxon>
        <taxon>Bacillota</taxon>
        <taxon>Tissierellia</taxon>
        <taxon>Tissierellales</taxon>
        <taxon>Thermohalobacteraceae</taxon>
        <taxon>Thermohalobacter</taxon>
    </lineage>
</organism>
<dbReference type="GO" id="GO:1990904">
    <property type="term" value="C:ribonucleoprotein complex"/>
    <property type="evidence" value="ECO:0007669"/>
    <property type="project" value="UniProtKB-KW"/>
</dbReference>
<evidence type="ECO:0000313" key="3">
    <source>
        <dbReference type="EMBL" id="RKD34135.1"/>
    </source>
</evidence>
<evidence type="ECO:0008006" key="5">
    <source>
        <dbReference type="Google" id="ProtNLM"/>
    </source>
</evidence>
<evidence type="ECO:0000256" key="1">
    <source>
        <dbReference type="ARBA" id="ARBA00022980"/>
    </source>
</evidence>
<evidence type="ECO:0000256" key="2">
    <source>
        <dbReference type="ARBA" id="ARBA00023274"/>
    </source>
</evidence>
<gene>
    <name evidence="3" type="ORF">BET03_07545</name>
</gene>